<feature type="compositionally biased region" description="Basic and acidic residues" evidence="4">
    <location>
        <begin position="23"/>
        <end position="37"/>
    </location>
</feature>
<feature type="region of interest" description="Disordered" evidence="4">
    <location>
        <begin position="1"/>
        <end position="317"/>
    </location>
</feature>
<evidence type="ECO:0000256" key="2">
    <source>
        <dbReference type="ARBA" id="ARBA00022737"/>
    </source>
</evidence>
<feature type="compositionally biased region" description="Acidic residues" evidence="4">
    <location>
        <begin position="162"/>
        <end position="178"/>
    </location>
</feature>
<feature type="compositionally biased region" description="Low complexity" evidence="4">
    <location>
        <begin position="108"/>
        <end position="150"/>
    </location>
</feature>
<evidence type="ECO:0000313" key="6">
    <source>
        <dbReference type="Proteomes" id="UP000002195"/>
    </source>
</evidence>
<dbReference type="Pfam" id="PF00400">
    <property type="entry name" value="WD40"/>
    <property type="match status" value="4"/>
</dbReference>
<proteinExistence type="predicted"/>
<dbReference type="SMART" id="SM00320">
    <property type="entry name" value="WD40"/>
    <property type="match status" value="6"/>
</dbReference>
<dbReference type="SMR" id="Q54R56"/>
<evidence type="ECO:0000256" key="4">
    <source>
        <dbReference type="SAM" id="MobiDB-lite"/>
    </source>
</evidence>
<feature type="repeat" description="WD" evidence="3">
    <location>
        <begin position="539"/>
        <end position="567"/>
    </location>
</feature>
<keyword evidence="1 3" id="KW-0853">WD repeat</keyword>
<feature type="compositionally biased region" description="Acidic residues" evidence="4">
    <location>
        <begin position="297"/>
        <end position="315"/>
    </location>
</feature>
<dbReference type="PANTHER" id="PTHR16017">
    <property type="entry name" value="GASTRULATION DEFECTIVE PROTEIN 1-RELATED"/>
    <property type="match status" value="1"/>
</dbReference>
<organism evidence="5 6">
    <name type="scientific">Dictyostelium discoideum</name>
    <name type="common">Social amoeba</name>
    <dbReference type="NCBI Taxonomy" id="44689"/>
    <lineage>
        <taxon>Eukaryota</taxon>
        <taxon>Amoebozoa</taxon>
        <taxon>Evosea</taxon>
        <taxon>Eumycetozoa</taxon>
        <taxon>Dictyostelia</taxon>
        <taxon>Dictyosteliales</taxon>
        <taxon>Dictyosteliaceae</taxon>
        <taxon>Dictyostelium</taxon>
    </lineage>
</organism>
<comment type="caution">
    <text evidence="5">The sequence shown here is derived from an EMBL/GenBank/DDBJ whole genome shotgun (WGS) entry which is preliminary data.</text>
</comment>
<dbReference type="InterPro" id="IPR020472">
    <property type="entry name" value="WD40_PAC1"/>
</dbReference>
<dbReference type="EMBL" id="AAFI02000055">
    <property type="protein sequence ID" value="EAL65732.1"/>
    <property type="molecule type" value="Genomic_DNA"/>
</dbReference>
<feature type="region of interest" description="Disordered" evidence="4">
    <location>
        <begin position="699"/>
        <end position="724"/>
    </location>
</feature>
<dbReference type="PhylomeDB" id="Q54R56"/>
<dbReference type="FunFam" id="2.130.10.10:FF:002948">
    <property type="entry name" value="Uncharacterized protein"/>
    <property type="match status" value="1"/>
</dbReference>
<dbReference type="PROSITE" id="PS00678">
    <property type="entry name" value="WD_REPEATS_1"/>
    <property type="match status" value="2"/>
</dbReference>
<feature type="repeat" description="WD" evidence="3">
    <location>
        <begin position="436"/>
        <end position="478"/>
    </location>
</feature>
<accession>Q54R56</accession>
<dbReference type="KEGG" id="ddi:DDB_G0283495"/>
<dbReference type="PROSITE" id="PS50294">
    <property type="entry name" value="WD_REPEATS_REGION"/>
    <property type="match status" value="2"/>
</dbReference>
<feature type="compositionally biased region" description="Polar residues" evidence="4">
    <location>
        <begin position="183"/>
        <end position="248"/>
    </location>
</feature>
<evidence type="ECO:0000256" key="3">
    <source>
        <dbReference type="PROSITE-ProRule" id="PRU00221"/>
    </source>
</evidence>
<dbReference type="dictyBase" id="DDB_G0283495"/>
<reference evidence="5 6" key="1">
    <citation type="journal article" date="2005" name="Nature">
        <title>The genome of the social amoeba Dictyostelium discoideum.</title>
        <authorList>
            <consortium name="The Dictyostelium discoideum Sequencing Consortium"/>
            <person name="Eichinger L."/>
            <person name="Pachebat J.A."/>
            <person name="Glockner G."/>
            <person name="Rajandream M.A."/>
            <person name="Sucgang R."/>
            <person name="Berriman M."/>
            <person name="Song J."/>
            <person name="Olsen R."/>
            <person name="Szafranski K."/>
            <person name="Xu Q."/>
            <person name="Tunggal B."/>
            <person name="Kummerfeld S."/>
            <person name="Madera M."/>
            <person name="Konfortov B.A."/>
            <person name="Rivero F."/>
            <person name="Bankier A.T."/>
            <person name="Lehmann R."/>
            <person name="Hamlin N."/>
            <person name="Davies R."/>
            <person name="Gaudet P."/>
            <person name="Fey P."/>
            <person name="Pilcher K."/>
            <person name="Chen G."/>
            <person name="Saunders D."/>
            <person name="Sodergren E."/>
            <person name="Davis P."/>
            <person name="Kerhornou A."/>
            <person name="Nie X."/>
            <person name="Hall N."/>
            <person name="Anjard C."/>
            <person name="Hemphill L."/>
            <person name="Bason N."/>
            <person name="Farbrother P."/>
            <person name="Desany B."/>
            <person name="Just E."/>
            <person name="Morio T."/>
            <person name="Rost R."/>
            <person name="Churcher C."/>
            <person name="Cooper J."/>
            <person name="Haydock S."/>
            <person name="van Driessche N."/>
            <person name="Cronin A."/>
            <person name="Goodhead I."/>
            <person name="Muzny D."/>
            <person name="Mourier T."/>
            <person name="Pain A."/>
            <person name="Lu M."/>
            <person name="Harper D."/>
            <person name="Lindsay R."/>
            <person name="Hauser H."/>
            <person name="James K."/>
            <person name="Quiles M."/>
            <person name="Madan Babu M."/>
            <person name="Saito T."/>
            <person name="Buchrieser C."/>
            <person name="Wardroper A."/>
            <person name="Felder M."/>
            <person name="Thangavelu M."/>
            <person name="Johnson D."/>
            <person name="Knights A."/>
            <person name="Loulseged H."/>
            <person name="Mungall K."/>
            <person name="Oliver K."/>
            <person name="Price C."/>
            <person name="Quail M.A."/>
            <person name="Urushihara H."/>
            <person name="Hernandez J."/>
            <person name="Rabbinowitsch E."/>
            <person name="Steffen D."/>
            <person name="Sanders M."/>
            <person name="Ma J."/>
            <person name="Kohara Y."/>
            <person name="Sharp S."/>
            <person name="Simmonds M."/>
            <person name="Spiegler S."/>
            <person name="Tivey A."/>
            <person name="Sugano S."/>
            <person name="White B."/>
            <person name="Walker D."/>
            <person name="Woodward J."/>
            <person name="Winckler T."/>
            <person name="Tanaka Y."/>
            <person name="Shaulsky G."/>
            <person name="Schleicher M."/>
            <person name="Weinstock G."/>
            <person name="Rosenthal A."/>
            <person name="Cox E.C."/>
            <person name="Chisholm R.L."/>
            <person name="Gibbs R."/>
            <person name="Loomis W.F."/>
            <person name="Platzer M."/>
            <person name="Kay R.R."/>
            <person name="Williams J."/>
            <person name="Dear P.H."/>
            <person name="Noegel A.A."/>
            <person name="Barrell B."/>
            <person name="Kuspa A."/>
        </authorList>
    </citation>
    <scope>NUCLEOTIDE SEQUENCE [LARGE SCALE GENOMIC DNA]</scope>
    <source>
        <strain evidence="5 6">AX4</strain>
    </source>
</reference>
<dbReference type="GO" id="GO:0035861">
    <property type="term" value="C:site of double-strand break"/>
    <property type="evidence" value="ECO:0000318"/>
    <property type="project" value="GO_Central"/>
</dbReference>
<dbReference type="InterPro" id="IPR019775">
    <property type="entry name" value="WD40_repeat_CS"/>
</dbReference>
<dbReference type="InParanoid" id="Q54R56"/>
<sequence>MNSTNNSQKREREDNEDINNIDSKLKKTETEADKEFKPPSLFSKNEDNDNIAFKSNFKPPSKPSAKPSFGGISFNITTKVLPPQQQQQQPTIINNNNDNESHEEKESINNSNNVNNDNNNNNNSSSSKTATTGPIKPTTTTNTVGPQKPTNTVGPTRPTKMDDDDSSDSSDSSDDENDDKNKIQQVSTTTKNNIGPQKPTTTTTNVGPQKPTTTTNVGPQKPTTNNVGPQKPSTTNVGPQKPTTNTIGPQRPTIKDDDDSDSDSDSDSDDDNSNKIKNEQQGIVGPTRPIMKKDDSSDSDDDDDSDDDSDDDEKEEIERWRQLAISLPISHEVTIKGHARTVSSISIDPSGSRMLSGSYDCKVKFWDFNGMDSSFRSFREIEPSEGTQVRSIQFSNLGDIFSALPYTTQIRIYDRDGHFKNESVSGDRFIQDLYHTKGHVSTLTAQCWHPTERDELISSSIDGTIRVWDVNQLSKNKSVIKSKNQKGSRVGVSNCCFDQRGDLVTGGMSDGTIAQWDKRSTLLKPKFTFQDAHEFGTQVTSIQYNRDCYSMISRGMDSTLRVWDLRNPLKPLVVWDDLLCDYIETNTIFGSYDRVIVTGTSAPKGGFGSIVIYDLSSLTKMRQIRVDNDVSVVNCHWSTKLNQIFFGCSDSSIRGFYDPTQSVNGLKLCASKAPRVKNVADFEPDRPIITPNTLPLFRQTNSKKEKKSQKINPSKEQLKSTTYTSNSTMKHLVSKIGIINNTSWKEDARESFLRVANKKEQQQQEQQKEEKK</sequence>
<evidence type="ECO:0000313" key="5">
    <source>
        <dbReference type="EMBL" id="EAL65732.1"/>
    </source>
</evidence>
<keyword evidence="6" id="KW-1185">Reference proteome</keyword>
<dbReference type="Reactome" id="R-DDI-72163">
    <property type="pathway name" value="mRNA Splicing - Major Pathway"/>
</dbReference>
<dbReference type="GlyGen" id="Q54R56">
    <property type="glycosylation" value="1 site"/>
</dbReference>
<feature type="compositionally biased region" description="Acidic residues" evidence="4">
    <location>
        <begin position="256"/>
        <end position="271"/>
    </location>
</feature>
<dbReference type="Gene3D" id="2.130.10.10">
    <property type="entry name" value="YVTN repeat-like/Quinoprotein amine dehydrogenase"/>
    <property type="match status" value="2"/>
</dbReference>
<dbReference type="eggNOG" id="KOG0772">
    <property type="taxonomic scope" value="Eukaryota"/>
</dbReference>
<dbReference type="InterPro" id="IPR001680">
    <property type="entry name" value="WD40_rpt"/>
</dbReference>
<dbReference type="Proteomes" id="UP000002195">
    <property type="component" value="Unassembled WGS sequence"/>
</dbReference>
<dbReference type="GO" id="GO:0005634">
    <property type="term" value="C:nucleus"/>
    <property type="evidence" value="ECO:0000318"/>
    <property type="project" value="GO_Central"/>
</dbReference>
<dbReference type="GeneID" id="8624060"/>
<dbReference type="OMA" id="KGDQYIT"/>
<dbReference type="PaxDb" id="44689-DDB0218488"/>
<dbReference type="VEuPathDB" id="AmoebaDB:DDB_G0283495"/>
<dbReference type="InterPro" id="IPR036322">
    <property type="entry name" value="WD40_repeat_dom_sf"/>
</dbReference>
<dbReference type="InterPro" id="IPR015943">
    <property type="entry name" value="WD40/YVTN_repeat-like_dom_sf"/>
</dbReference>
<dbReference type="PROSITE" id="PS50082">
    <property type="entry name" value="WD_REPEATS_2"/>
    <property type="match status" value="3"/>
</dbReference>
<protein>
    <submittedName>
        <fullName evidence="5">Uncharacterized protein</fullName>
    </submittedName>
</protein>
<dbReference type="PANTHER" id="PTHR16017:SF0">
    <property type="entry name" value="WD REPEAT-CONTAINING PROTEIN 70"/>
    <property type="match status" value="1"/>
</dbReference>
<name>Q54R56_DICDI</name>
<dbReference type="PRO" id="PR:Q54R56"/>
<dbReference type="SUPFAM" id="SSF50978">
    <property type="entry name" value="WD40 repeat-like"/>
    <property type="match status" value="1"/>
</dbReference>
<dbReference type="AlphaFoldDB" id="Q54R56"/>
<dbReference type="HOGENOM" id="CLU_362255_0_0_1"/>
<feature type="compositionally biased region" description="Polar residues" evidence="4">
    <location>
        <begin position="710"/>
        <end position="724"/>
    </location>
</feature>
<gene>
    <name evidence="5" type="ORF">DDB_G0283495</name>
</gene>
<dbReference type="RefSeq" id="XP_639035.1">
    <property type="nucleotide sequence ID" value="XM_633943.1"/>
</dbReference>
<dbReference type="STRING" id="44689.Q54R56"/>
<dbReference type="InterPro" id="IPR051858">
    <property type="entry name" value="WD_repeat_GAD-1"/>
</dbReference>
<dbReference type="FunCoup" id="Q54R56">
    <property type="interactions" value="826"/>
</dbReference>
<evidence type="ECO:0000256" key="1">
    <source>
        <dbReference type="ARBA" id="ARBA00022574"/>
    </source>
</evidence>
<feature type="compositionally biased region" description="Low complexity" evidence="4">
    <location>
        <begin position="52"/>
        <end position="69"/>
    </location>
</feature>
<keyword evidence="2" id="KW-0677">Repeat</keyword>
<dbReference type="PRINTS" id="PR00320">
    <property type="entry name" value="GPROTEINBRPT"/>
</dbReference>
<feature type="repeat" description="WD" evidence="3">
    <location>
        <begin position="335"/>
        <end position="369"/>
    </location>
</feature>